<dbReference type="Proteomes" id="UP000887116">
    <property type="component" value="Unassembled WGS sequence"/>
</dbReference>
<dbReference type="GO" id="GO:0005634">
    <property type="term" value="C:nucleus"/>
    <property type="evidence" value="ECO:0007669"/>
    <property type="project" value="TreeGrafter"/>
</dbReference>
<dbReference type="GO" id="GO:0032259">
    <property type="term" value="P:methylation"/>
    <property type="evidence" value="ECO:0007669"/>
    <property type="project" value="UniProtKB-KW"/>
</dbReference>
<comment type="caution">
    <text evidence="3">The sequence shown here is derived from an EMBL/GenBank/DDBJ whole genome shotgun (WGS) entry which is preliminary data.</text>
</comment>
<evidence type="ECO:0000313" key="3">
    <source>
        <dbReference type="EMBL" id="GFQ81076.1"/>
    </source>
</evidence>
<dbReference type="AlphaFoldDB" id="A0A8X6KR81"/>
<reference evidence="3" key="1">
    <citation type="submission" date="2020-07" db="EMBL/GenBank/DDBJ databases">
        <title>Multicomponent nature underlies the extraordinary mechanical properties of spider dragline silk.</title>
        <authorList>
            <person name="Kono N."/>
            <person name="Nakamura H."/>
            <person name="Mori M."/>
            <person name="Yoshida Y."/>
            <person name="Ohtoshi R."/>
            <person name="Malay A.D."/>
            <person name="Moran D.A.P."/>
            <person name="Tomita M."/>
            <person name="Numata K."/>
            <person name="Arakawa K."/>
        </authorList>
    </citation>
    <scope>NUCLEOTIDE SEQUENCE</scope>
</reference>
<evidence type="ECO:0000313" key="4">
    <source>
        <dbReference type="Proteomes" id="UP000887116"/>
    </source>
</evidence>
<dbReference type="EMBL" id="BMAO01032271">
    <property type="protein sequence ID" value="GFQ81076.1"/>
    <property type="molecule type" value="Genomic_DNA"/>
</dbReference>
<dbReference type="FunFam" id="3.40.50.150:FF:000664">
    <property type="entry name" value="Protein arginine methyltransferase 3"/>
    <property type="match status" value="1"/>
</dbReference>
<feature type="non-terminal residue" evidence="3">
    <location>
        <position position="138"/>
    </location>
</feature>
<protein>
    <submittedName>
        <fullName evidence="3">Protein arginine N-methyltransferase 1</fullName>
    </submittedName>
</protein>
<accession>A0A8X6KR81</accession>
<gene>
    <name evidence="3" type="primary">PRMT1</name>
    <name evidence="3" type="ORF">TNCT_56101</name>
</gene>
<keyword evidence="2" id="KW-0489">Methyltransferase</keyword>
<dbReference type="InterPro" id="IPR025799">
    <property type="entry name" value="Arg_MeTrfase"/>
</dbReference>
<proteinExistence type="predicted"/>
<organism evidence="3 4">
    <name type="scientific">Trichonephila clavata</name>
    <name type="common">Joro spider</name>
    <name type="synonym">Nephila clavata</name>
    <dbReference type="NCBI Taxonomy" id="2740835"/>
    <lineage>
        <taxon>Eukaryota</taxon>
        <taxon>Metazoa</taxon>
        <taxon>Ecdysozoa</taxon>
        <taxon>Arthropoda</taxon>
        <taxon>Chelicerata</taxon>
        <taxon>Arachnida</taxon>
        <taxon>Araneae</taxon>
        <taxon>Araneomorphae</taxon>
        <taxon>Entelegynae</taxon>
        <taxon>Araneoidea</taxon>
        <taxon>Nephilidae</taxon>
        <taxon>Trichonephila</taxon>
    </lineage>
</organism>
<dbReference type="GO" id="GO:0035242">
    <property type="term" value="F:protein-arginine omega-N asymmetric methyltransferase activity"/>
    <property type="evidence" value="ECO:0007669"/>
    <property type="project" value="TreeGrafter"/>
</dbReference>
<dbReference type="GO" id="GO:0042054">
    <property type="term" value="F:histone methyltransferase activity"/>
    <property type="evidence" value="ECO:0007669"/>
    <property type="project" value="TreeGrafter"/>
</dbReference>
<dbReference type="InterPro" id="IPR029063">
    <property type="entry name" value="SAM-dependent_MTases_sf"/>
</dbReference>
<sequence>IECSGIVEHAENITKENNLGHIITIVKGKVEDVEIPVEKVDIIISEWMGYCLFYESMLDTVLYARDKWLKPDGMMFPDRATLFLCAIEDRQYKDEKINKMTESGEDISFVNRVAVKIPPVFKANIPLWLKHNARSRLA</sequence>
<name>A0A8X6KR81_TRICU</name>
<keyword evidence="1 2" id="KW-0949">S-adenosyl-L-methionine</keyword>
<dbReference type="GO" id="GO:0035241">
    <property type="term" value="F:protein-arginine omega-N monomethyltransferase activity"/>
    <property type="evidence" value="ECO:0007669"/>
    <property type="project" value="TreeGrafter"/>
</dbReference>
<keyword evidence="2" id="KW-0808">Transferase</keyword>
<dbReference type="SUPFAM" id="SSF53335">
    <property type="entry name" value="S-adenosyl-L-methionine-dependent methyltransferases"/>
    <property type="match status" value="1"/>
</dbReference>
<dbReference type="PROSITE" id="PS51678">
    <property type="entry name" value="SAM_MT_PRMT"/>
    <property type="match status" value="1"/>
</dbReference>
<keyword evidence="4" id="KW-1185">Reference proteome</keyword>
<dbReference type="Gene3D" id="3.40.50.150">
    <property type="entry name" value="Vaccinia Virus protein VP39"/>
    <property type="match status" value="1"/>
</dbReference>
<dbReference type="OrthoDB" id="7848332at2759"/>
<dbReference type="PANTHER" id="PTHR11006:SF124">
    <property type="entry name" value="ARGININE METHYLTRANSFERASE 1-RELATED"/>
    <property type="match status" value="1"/>
</dbReference>
<dbReference type="PANTHER" id="PTHR11006">
    <property type="entry name" value="PROTEIN ARGININE N-METHYLTRANSFERASE"/>
    <property type="match status" value="1"/>
</dbReference>
<evidence type="ECO:0000256" key="2">
    <source>
        <dbReference type="PROSITE-ProRule" id="PRU01015"/>
    </source>
</evidence>
<evidence type="ECO:0000256" key="1">
    <source>
        <dbReference type="ARBA" id="ARBA00022691"/>
    </source>
</evidence>